<feature type="coiled-coil region" evidence="3">
    <location>
        <begin position="247"/>
        <end position="274"/>
    </location>
</feature>
<protein>
    <submittedName>
        <fullName evidence="5">Cysteine desulfurase</fullName>
        <ecNumber evidence="5">2.8.1.7</ecNumber>
    </submittedName>
</protein>
<dbReference type="InterPro" id="IPR015424">
    <property type="entry name" value="PyrdxlP-dep_Trfase"/>
</dbReference>
<keyword evidence="2" id="KW-0663">Pyridoxal phosphate</keyword>
<dbReference type="Gene3D" id="1.10.260.50">
    <property type="match status" value="1"/>
</dbReference>
<dbReference type="PIRSF" id="PIRSF005572">
    <property type="entry name" value="NifS"/>
    <property type="match status" value="1"/>
</dbReference>
<dbReference type="SUPFAM" id="SSF53383">
    <property type="entry name" value="PLP-dependent transferases"/>
    <property type="match status" value="1"/>
</dbReference>
<keyword evidence="3" id="KW-0175">Coiled coil</keyword>
<keyword evidence="5" id="KW-0808">Transferase</keyword>
<dbReference type="InterPro" id="IPR015422">
    <property type="entry name" value="PyrdxlP-dep_Trfase_small"/>
</dbReference>
<dbReference type="InterPro" id="IPR015421">
    <property type="entry name" value="PyrdxlP-dep_Trfase_major"/>
</dbReference>
<keyword evidence="6" id="KW-1185">Reference proteome</keyword>
<proteinExistence type="predicted"/>
<gene>
    <name evidence="5" type="ORF">J2S06_000123</name>
</gene>
<reference evidence="5 6" key="1">
    <citation type="submission" date="2023-07" db="EMBL/GenBank/DDBJ databases">
        <title>Genomic Encyclopedia of Type Strains, Phase IV (KMG-IV): sequencing the most valuable type-strain genomes for metagenomic binning, comparative biology and taxonomic classification.</title>
        <authorList>
            <person name="Goeker M."/>
        </authorList>
    </citation>
    <scope>NUCLEOTIDE SEQUENCE [LARGE SCALE GENOMIC DNA]</scope>
    <source>
        <strain evidence="5 6">DSM 19092</strain>
    </source>
</reference>
<dbReference type="EC" id="2.8.1.7" evidence="5"/>
<evidence type="ECO:0000259" key="4">
    <source>
        <dbReference type="Pfam" id="PF00266"/>
    </source>
</evidence>
<dbReference type="InterPro" id="IPR000192">
    <property type="entry name" value="Aminotrans_V_dom"/>
</dbReference>
<evidence type="ECO:0000313" key="5">
    <source>
        <dbReference type="EMBL" id="MDQ0161053.1"/>
    </source>
</evidence>
<sequence>MLYLDNSATTKPYPEVINTFQQVSEKFFGNPSSIHQLGVQAEQLLSKARKQVAHLLGVYDHEIIFTSGATEGNNMAIKGAAFALQEKGKHLITTTIEHPSVSEAFKQLEEHFGFSVTYVPVDQNGFVSVEQIQRAIKEDTILVSVMHVNNEIGAIQPIEKIGEMLEKYPNILFHVDYVQGVCKVPLNIKNANIDLCTISGHKFHALNGTGVLYVREKTPLVPLFSGGSQEYELRSGTESLAGAVALAKGLRLAKEDYQQNLQQLIKTKELIINRINNWDEVVVNTPQHSAPHIINFSVPGIKAEVLVHMLEEHDIYVSTTSACSSRKKLASKTLLAMGKPQHVSESSIRVSLSYKQSEHDIDYFLTVLEQSIEKLKNVMGL</sequence>
<name>A0ABT9VJA7_9BACI</name>
<dbReference type="EMBL" id="JAUSTR010000001">
    <property type="protein sequence ID" value="MDQ0161053.1"/>
    <property type="molecule type" value="Genomic_DNA"/>
</dbReference>
<dbReference type="Pfam" id="PF00266">
    <property type="entry name" value="Aminotran_5"/>
    <property type="match status" value="1"/>
</dbReference>
<organism evidence="5 6">
    <name type="scientific">Aeribacillus alveayuensis</name>
    <dbReference type="NCBI Taxonomy" id="279215"/>
    <lineage>
        <taxon>Bacteria</taxon>
        <taxon>Bacillati</taxon>
        <taxon>Bacillota</taxon>
        <taxon>Bacilli</taxon>
        <taxon>Bacillales</taxon>
        <taxon>Bacillaceae</taxon>
        <taxon>Aeribacillus</taxon>
    </lineage>
</organism>
<comment type="caution">
    <text evidence="5">The sequence shown here is derived from an EMBL/GenBank/DDBJ whole genome shotgun (WGS) entry which is preliminary data.</text>
</comment>
<accession>A0ABT9VJA7</accession>
<dbReference type="PANTHER" id="PTHR11601">
    <property type="entry name" value="CYSTEINE DESULFURYLASE FAMILY MEMBER"/>
    <property type="match status" value="1"/>
</dbReference>
<dbReference type="Gene3D" id="3.40.640.10">
    <property type="entry name" value="Type I PLP-dependent aspartate aminotransferase-like (Major domain)"/>
    <property type="match status" value="1"/>
</dbReference>
<dbReference type="InterPro" id="IPR016454">
    <property type="entry name" value="Cysteine_dSase"/>
</dbReference>
<feature type="domain" description="Aminotransferase class V" evidence="4">
    <location>
        <begin position="3"/>
        <end position="364"/>
    </location>
</feature>
<evidence type="ECO:0000313" key="6">
    <source>
        <dbReference type="Proteomes" id="UP001225646"/>
    </source>
</evidence>
<dbReference type="RefSeq" id="WP_419150977.1">
    <property type="nucleotide sequence ID" value="NZ_JAUSTR010000001.1"/>
</dbReference>
<evidence type="ECO:0000256" key="2">
    <source>
        <dbReference type="ARBA" id="ARBA00022898"/>
    </source>
</evidence>
<comment type="cofactor">
    <cofactor evidence="1">
        <name>pyridoxal 5'-phosphate</name>
        <dbReference type="ChEBI" id="CHEBI:597326"/>
    </cofactor>
</comment>
<evidence type="ECO:0000256" key="3">
    <source>
        <dbReference type="SAM" id="Coils"/>
    </source>
</evidence>
<dbReference type="PANTHER" id="PTHR11601:SF50">
    <property type="entry name" value="CYSTEINE DESULFURASE ISCS 2-RELATED"/>
    <property type="match status" value="1"/>
</dbReference>
<dbReference type="GO" id="GO:0031071">
    <property type="term" value="F:cysteine desulfurase activity"/>
    <property type="evidence" value="ECO:0007669"/>
    <property type="project" value="UniProtKB-EC"/>
</dbReference>
<dbReference type="Proteomes" id="UP001225646">
    <property type="component" value="Unassembled WGS sequence"/>
</dbReference>
<dbReference type="Gene3D" id="3.90.1150.10">
    <property type="entry name" value="Aspartate Aminotransferase, domain 1"/>
    <property type="match status" value="1"/>
</dbReference>
<evidence type="ECO:0000256" key="1">
    <source>
        <dbReference type="ARBA" id="ARBA00001933"/>
    </source>
</evidence>